<dbReference type="AlphaFoldDB" id="A0A8S1YJ18"/>
<dbReference type="OrthoDB" id="10430103at2759"/>
<dbReference type="PANTHER" id="PTHR33706:SF1">
    <property type="entry name" value="TPR REPEAT PROTEIN"/>
    <property type="match status" value="1"/>
</dbReference>
<comment type="caution">
    <text evidence="1">The sequence shown here is derived from an EMBL/GenBank/DDBJ whole genome shotgun (WGS) entry which is preliminary data.</text>
</comment>
<gene>
    <name evidence="1" type="ORF">POCTA_138.1.T1610109</name>
</gene>
<dbReference type="PANTHER" id="PTHR33706">
    <property type="entry name" value="MORN VARIANT REPEAT PROTEIN"/>
    <property type="match status" value="1"/>
</dbReference>
<proteinExistence type="predicted"/>
<dbReference type="EMBL" id="CAJJDP010000163">
    <property type="protein sequence ID" value="CAD8213401.1"/>
    <property type="molecule type" value="Genomic_DNA"/>
</dbReference>
<evidence type="ECO:0000313" key="2">
    <source>
        <dbReference type="Proteomes" id="UP000683925"/>
    </source>
</evidence>
<accession>A0A8S1YJ18</accession>
<name>A0A8S1YJ18_PAROT</name>
<protein>
    <submittedName>
        <fullName evidence="1">Uncharacterized protein</fullName>
    </submittedName>
</protein>
<evidence type="ECO:0000313" key="1">
    <source>
        <dbReference type="EMBL" id="CAD8213401.1"/>
    </source>
</evidence>
<organism evidence="1 2">
    <name type="scientific">Paramecium octaurelia</name>
    <dbReference type="NCBI Taxonomy" id="43137"/>
    <lineage>
        <taxon>Eukaryota</taxon>
        <taxon>Sar</taxon>
        <taxon>Alveolata</taxon>
        <taxon>Ciliophora</taxon>
        <taxon>Intramacronucleata</taxon>
        <taxon>Oligohymenophorea</taxon>
        <taxon>Peniculida</taxon>
        <taxon>Parameciidae</taxon>
        <taxon>Paramecium</taxon>
    </lineage>
</organism>
<reference evidence="1" key="1">
    <citation type="submission" date="2021-01" db="EMBL/GenBank/DDBJ databases">
        <authorList>
            <consortium name="Genoscope - CEA"/>
            <person name="William W."/>
        </authorList>
    </citation>
    <scope>NUCLEOTIDE SEQUENCE</scope>
</reference>
<dbReference type="Proteomes" id="UP000683925">
    <property type="component" value="Unassembled WGS sequence"/>
</dbReference>
<keyword evidence="2" id="KW-1185">Reference proteome</keyword>
<sequence length="922" mass="107873">MDCTYHIGSQILSICIAPHKCQFQRKLCDKCFYEHEVENKEMISISKFNEMVKKKFQECKLEDTSELTEQKMNFKYMLSQSKNNFIKFLEYLSESIKQIFDMIELQTTQYAHLFNQNINPIKLSNCDLEKLISILQGKNMVGQVEQNNFYQNKLEELRVYWDQEEKLFIRNIQEKLSGVLSIIEQQSSKFTGETKDIQRSDFQFKDFQITTTEQIARNREQKFVKDNSSLRKDSIIEPNREPENFTNLEQIQNLKWFGKYGQNNIKLGLWEATWQGEKIQSVGGQYSLDGEKQGRWIEIIKNYQNLAQVFEVGEYVRDQKKGIWKYIYENKEIGGGAYSREGLKIGKWMELSKGFWKYSQVTHQGEYYRGKRIGRWDIFKRKQKSGSFSKIGGGSYDDSGAEVKIGDWVEIMDRFNSDTQIMCSGRYQNGRKIGRWNLYNKKYSIGGGSYDEGCGGVKQGDWVEVMDFFSSNSQLTYLGEQKNGIKVGRWDIQYKCQGKSRIIEGGKYEEADYEQKVGNWVEISYNFKSGFQLILNGSYMGGKKVGRWDIWNNYKGNNEKIEDGSQQSQGDEIKEVDWEKVLDNFKDISQLISNGQYKNGHKVGRWDIWYKYEGKNEKIGGGYYEENEQKEGYWVEISNNFTNNSQITYNGKYLNGKKIGIWEICHRKQGHSDFSKIGCGSYDEEGNELKVGDWVDISDDWKDFCQITYKGEYKNGRKFGSWDIEEIIDIKKPFKIMAGGQYDKVGYGVKLGKWVELHHEFLSQATFHGEYRNGRKVNKWDIYLNQNGKREYIGGGFYDDQESANLGPVKKGKWIELDDRFQEDCRVTHQGEYSNNNKVGRWDCYLSNYKIGGGLYNENGIKDGLWLQLTESFSIYNLVIHMGLVKNGKKVKTWNVMKINIQGDVFIYEKIADIEYQDEKIE</sequence>